<dbReference type="PANTHER" id="PTHR11434:SF16">
    <property type="entry name" value="NADH-UBIQUINONE OXIDOREDUCTASE CHAIN 4L"/>
    <property type="match status" value="1"/>
</dbReference>
<name>A0A3N5AP82_9THEO</name>
<dbReference type="Proteomes" id="UP000282654">
    <property type="component" value="Unassembled WGS sequence"/>
</dbReference>
<keyword evidence="10" id="KW-1185">Reference proteome</keyword>
<comment type="function">
    <text evidence="8">NDH-1 shuttles electrons from NADH, via FMN and iron-sulfur (Fe-S) centers, to quinones in the respiratory chain. The immediate electron acceptor for the enzyme in this species is believed to be a menaquinone. Couples the redox reaction to proton translocation (for every two electrons transferred, four hydrogen ions are translocated across the cytoplasmic membrane), and thus conserves the redox energy in a proton gradient.</text>
</comment>
<dbReference type="GO" id="GO:0048038">
    <property type="term" value="F:quinone binding"/>
    <property type="evidence" value="ECO:0007669"/>
    <property type="project" value="UniProtKB-KW"/>
</dbReference>
<dbReference type="HAMAP" id="MF_01456">
    <property type="entry name" value="NDH1_NuoK"/>
    <property type="match status" value="1"/>
</dbReference>
<evidence type="ECO:0000256" key="7">
    <source>
        <dbReference type="ARBA" id="ARBA00023136"/>
    </source>
</evidence>
<dbReference type="InterPro" id="IPR001133">
    <property type="entry name" value="NADH_UbQ_OxRdtase_chain4L/K"/>
</dbReference>
<evidence type="ECO:0000313" key="10">
    <source>
        <dbReference type="Proteomes" id="UP000282654"/>
    </source>
</evidence>
<keyword evidence="6 8" id="KW-1133">Transmembrane helix</keyword>
<dbReference type="RefSeq" id="WP_123929402.1">
    <property type="nucleotide sequence ID" value="NZ_RKRE01000002.1"/>
</dbReference>
<comment type="catalytic activity">
    <reaction evidence="8">
        <text>a quinone + NADH + 5 H(+)(in) = a quinol + NAD(+) + 4 H(+)(out)</text>
        <dbReference type="Rhea" id="RHEA:57888"/>
        <dbReference type="ChEBI" id="CHEBI:15378"/>
        <dbReference type="ChEBI" id="CHEBI:24646"/>
        <dbReference type="ChEBI" id="CHEBI:57540"/>
        <dbReference type="ChEBI" id="CHEBI:57945"/>
        <dbReference type="ChEBI" id="CHEBI:132124"/>
    </reaction>
</comment>
<dbReference type="AlphaFoldDB" id="A0A3N5AP82"/>
<protein>
    <recommendedName>
        <fullName evidence="8">NADH-quinone oxidoreductase subunit K</fullName>
        <ecNumber evidence="8">7.1.1.-</ecNumber>
    </recommendedName>
    <alternativeName>
        <fullName evidence="8">NADH dehydrogenase I subunit K</fullName>
    </alternativeName>
    <alternativeName>
        <fullName evidence="8">NDH-1 subunit K</fullName>
    </alternativeName>
</protein>
<dbReference type="EMBL" id="RKRE01000002">
    <property type="protein sequence ID" value="RPF46919.1"/>
    <property type="molecule type" value="Genomic_DNA"/>
</dbReference>
<evidence type="ECO:0000256" key="4">
    <source>
        <dbReference type="ARBA" id="ARBA00022692"/>
    </source>
</evidence>
<comment type="subunit">
    <text evidence="8">NDH-1 is composed of 14 different subunits. Subunits NuoA, H, J, K, L, M, N constitute the membrane sector of the complex.</text>
</comment>
<dbReference type="GO" id="GO:0005886">
    <property type="term" value="C:plasma membrane"/>
    <property type="evidence" value="ECO:0007669"/>
    <property type="project" value="UniProtKB-SubCell"/>
</dbReference>
<dbReference type="NCBIfam" id="NF004320">
    <property type="entry name" value="PRK05715.1-2"/>
    <property type="match status" value="1"/>
</dbReference>
<proteinExistence type="inferred from homology"/>
<sequence>MISLELYLILAATVFGMGLISVLINRNLILLLISLEVMLSGVNLALVALSHYLQDLRGQVLVLFTIAVAAGSVAVGLSLLVGNFSLRGNIDLSDLSELKEDLPERSDFLASRGVKR</sequence>
<dbReference type="Pfam" id="PF00420">
    <property type="entry name" value="Oxidored_q2"/>
    <property type="match status" value="1"/>
</dbReference>
<accession>A0A3N5AP82</accession>
<comment type="similarity">
    <text evidence="2 8">Belongs to the complex I subunit 4L family.</text>
</comment>
<dbReference type="GO" id="GO:0050136">
    <property type="term" value="F:NADH dehydrogenase (quinone) (non-electrogenic) activity"/>
    <property type="evidence" value="ECO:0007669"/>
    <property type="project" value="UniProtKB-UniRule"/>
</dbReference>
<evidence type="ECO:0000256" key="5">
    <source>
        <dbReference type="ARBA" id="ARBA00022719"/>
    </source>
</evidence>
<keyword evidence="8" id="KW-1003">Cell membrane</keyword>
<reference evidence="9 10" key="1">
    <citation type="submission" date="2018-11" db="EMBL/GenBank/DDBJ databases">
        <title>Genomic Encyclopedia of Type Strains, Phase IV (KMG-IV): sequencing the most valuable type-strain genomes for metagenomic binning, comparative biology and taxonomic classification.</title>
        <authorList>
            <person name="Goeker M."/>
        </authorList>
    </citation>
    <scope>NUCLEOTIDE SEQUENCE [LARGE SCALE GENOMIC DNA]</scope>
    <source>
        <strain evidence="9 10">DSM 102936</strain>
    </source>
</reference>
<evidence type="ECO:0000313" key="9">
    <source>
        <dbReference type="EMBL" id="RPF46919.1"/>
    </source>
</evidence>
<comment type="subcellular location">
    <subcellularLocation>
        <location evidence="8">Cell membrane</location>
        <topology evidence="8">Multi-pass membrane protein</topology>
    </subcellularLocation>
    <subcellularLocation>
        <location evidence="1">Membrane</location>
        <topology evidence="1">Multi-pass membrane protein</topology>
    </subcellularLocation>
</comment>
<evidence type="ECO:0000256" key="3">
    <source>
        <dbReference type="ARBA" id="ARBA00022448"/>
    </source>
</evidence>
<dbReference type="InterPro" id="IPR039428">
    <property type="entry name" value="NUOK/Mnh_C1-like"/>
</dbReference>
<organism evidence="9 10">
    <name type="scientific">Thermodesulfitimonas autotrophica</name>
    <dbReference type="NCBI Taxonomy" id="1894989"/>
    <lineage>
        <taxon>Bacteria</taxon>
        <taxon>Bacillati</taxon>
        <taxon>Bacillota</taxon>
        <taxon>Clostridia</taxon>
        <taxon>Thermoanaerobacterales</taxon>
        <taxon>Thermoanaerobacteraceae</taxon>
        <taxon>Thermodesulfitimonas</taxon>
    </lineage>
</organism>
<dbReference type="Gene3D" id="1.10.287.3510">
    <property type="match status" value="1"/>
</dbReference>
<keyword evidence="7 8" id="KW-0472">Membrane</keyword>
<evidence type="ECO:0000256" key="8">
    <source>
        <dbReference type="HAMAP-Rule" id="MF_01456"/>
    </source>
</evidence>
<keyword evidence="4 8" id="KW-0812">Transmembrane</keyword>
<comment type="caution">
    <text evidence="9">The sequence shown here is derived from an EMBL/GenBank/DDBJ whole genome shotgun (WGS) entry which is preliminary data.</text>
</comment>
<dbReference type="PANTHER" id="PTHR11434">
    <property type="entry name" value="NADH-UBIQUINONE OXIDOREDUCTASE SUBUNIT ND4L"/>
    <property type="match status" value="1"/>
</dbReference>
<feature type="transmembrane region" description="Helical" evidence="8">
    <location>
        <begin position="6"/>
        <end position="24"/>
    </location>
</feature>
<keyword evidence="3 8" id="KW-0813">Transport</keyword>
<dbReference type="FunFam" id="1.10.287.3510:FF:000001">
    <property type="entry name" value="NADH-quinone oxidoreductase subunit K"/>
    <property type="match status" value="1"/>
</dbReference>
<keyword evidence="8" id="KW-1278">Translocase</keyword>
<evidence type="ECO:0000256" key="2">
    <source>
        <dbReference type="ARBA" id="ARBA00010519"/>
    </source>
</evidence>
<evidence type="ECO:0000256" key="1">
    <source>
        <dbReference type="ARBA" id="ARBA00004141"/>
    </source>
</evidence>
<feature type="transmembrane region" description="Helical" evidence="8">
    <location>
        <begin position="31"/>
        <end position="53"/>
    </location>
</feature>
<feature type="transmembrane region" description="Helical" evidence="8">
    <location>
        <begin position="59"/>
        <end position="81"/>
    </location>
</feature>
<dbReference type="OrthoDB" id="9810120at2"/>
<dbReference type="GO" id="GO:0030964">
    <property type="term" value="C:NADH dehydrogenase complex"/>
    <property type="evidence" value="ECO:0007669"/>
    <property type="project" value="TreeGrafter"/>
</dbReference>
<gene>
    <name evidence="8" type="primary">nuoK</name>
    <name evidence="9" type="ORF">EDD75_1180</name>
</gene>
<dbReference type="EC" id="7.1.1.-" evidence="8"/>
<keyword evidence="8" id="KW-0520">NAD</keyword>
<keyword evidence="5 8" id="KW-0874">Quinone</keyword>
<dbReference type="GO" id="GO:0042773">
    <property type="term" value="P:ATP synthesis coupled electron transport"/>
    <property type="evidence" value="ECO:0007669"/>
    <property type="project" value="InterPro"/>
</dbReference>
<evidence type="ECO:0000256" key="6">
    <source>
        <dbReference type="ARBA" id="ARBA00022989"/>
    </source>
</evidence>